<feature type="non-terminal residue" evidence="1">
    <location>
        <position position="232"/>
    </location>
</feature>
<dbReference type="EMBL" id="ASPP01018218">
    <property type="protein sequence ID" value="ETO16472.1"/>
    <property type="molecule type" value="Genomic_DNA"/>
</dbReference>
<dbReference type="AlphaFoldDB" id="X6MSQ7"/>
<sequence>MNESKYGLIQHVLRLAEITYPKQTKVCDLSKAAYRRLKITIDCILYDIKLIFLDLILDDLSNNECQEMMEMIYAFSRRLEITFVISAQRPRYALFQAFFDQVMVIGTPVSVGAAKAKRESSVIAAGDTVEWHISSAPRSPIKSNSFTATATSVQTKLKKKRLSWKEKKVSHKKLHMVPIRGDHDGGHRHERIYDPARYGSFQRSWTDGLWFHQFARNKAKQLNDNYHSSMRF</sequence>
<name>X6MSQ7_RETFI</name>
<evidence type="ECO:0000313" key="2">
    <source>
        <dbReference type="Proteomes" id="UP000023152"/>
    </source>
</evidence>
<comment type="caution">
    <text evidence="1">The sequence shown here is derived from an EMBL/GenBank/DDBJ whole genome shotgun (WGS) entry which is preliminary data.</text>
</comment>
<accession>X6MSQ7</accession>
<proteinExistence type="predicted"/>
<dbReference type="Proteomes" id="UP000023152">
    <property type="component" value="Unassembled WGS sequence"/>
</dbReference>
<evidence type="ECO:0000313" key="1">
    <source>
        <dbReference type="EMBL" id="ETO16472.1"/>
    </source>
</evidence>
<reference evidence="1 2" key="1">
    <citation type="journal article" date="2013" name="Curr. Biol.">
        <title>The Genome of the Foraminiferan Reticulomyxa filosa.</title>
        <authorList>
            <person name="Glockner G."/>
            <person name="Hulsmann N."/>
            <person name="Schleicher M."/>
            <person name="Noegel A.A."/>
            <person name="Eichinger L."/>
            <person name="Gallinger C."/>
            <person name="Pawlowski J."/>
            <person name="Sierra R."/>
            <person name="Euteneuer U."/>
            <person name="Pillet L."/>
            <person name="Moustafa A."/>
            <person name="Platzer M."/>
            <person name="Groth M."/>
            <person name="Szafranski K."/>
            <person name="Schliwa M."/>
        </authorList>
    </citation>
    <scope>NUCLEOTIDE SEQUENCE [LARGE SCALE GENOMIC DNA]</scope>
</reference>
<protein>
    <submittedName>
        <fullName evidence="1">Uncharacterized protein</fullName>
    </submittedName>
</protein>
<gene>
    <name evidence="1" type="ORF">RFI_20866</name>
</gene>
<organism evidence="1 2">
    <name type="scientific">Reticulomyxa filosa</name>
    <dbReference type="NCBI Taxonomy" id="46433"/>
    <lineage>
        <taxon>Eukaryota</taxon>
        <taxon>Sar</taxon>
        <taxon>Rhizaria</taxon>
        <taxon>Retaria</taxon>
        <taxon>Foraminifera</taxon>
        <taxon>Monothalamids</taxon>
        <taxon>Reticulomyxidae</taxon>
        <taxon>Reticulomyxa</taxon>
    </lineage>
</organism>
<keyword evidence="2" id="KW-1185">Reference proteome</keyword>